<sequence length="289" mass="30941">MGIYNPPKKRVHRGYVYLDDATVINSLSAIESGKIDEVVAKIAQARDGGFSGGLNAGTAALGGKIEGGKKTTASFEEEVVRTRTRFSIFELWYQKIVDEKALGTFDGWGESAISSVKPGDTVEITGTLQIVPLQTLLRLFRWFAAQAQDQSSPFSQKGDELKATKAGLKNLEALLGGTDEVLAMLHPEGEDGPAVAVVLDANWLIGALGRLDGTYTVVAQVEMVLGVEDKWPTVRLTAEAPVTKLERETLTEVVGNFVEPAKALGVSITANEAELAGPALLLRAIAVYR</sequence>
<reference evidence="1" key="1">
    <citation type="submission" date="2021-04" db="EMBL/GenBank/DDBJ databases">
        <title>Microbacterium tenobrionis sp. nov. and Microbacterium allomyrinae sp. nov., isolated from larvae of Tenobrio molitor and Allomyrina dichotoma, respectively.</title>
        <authorList>
            <person name="Lee S.D."/>
        </authorList>
    </citation>
    <scope>NUCLEOTIDE SEQUENCE</scope>
    <source>
        <strain evidence="1">YMB-B2</strain>
    </source>
</reference>
<name>A0A9X1LML7_9MICO</name>
<keyword evidence="2" id="KW-1185">Reference proteome</keyword>
<organism evidence="1 2">
    <name type="scientific">Microbacterium tenebrionis</name>
    <dbReference type="NCBI Taxonomy" id="2830665"/>
    <lineage>
        <taxon>Bacteria</taxon>
        <taxon>Bacillati</taxon>
        <taxon>Actinomycetota</taxon>
        <taxon>Actinomycetes</taxon>
        <taxon>Micrococcales</taxon>
        <taxon>Microbacteriaceae</taxon>
        <taxon>Microbacterium</taxon>
    </lineage>
</organism>
<dbReference type="AlphaFoldDB" id="A0A9X1LML7"/>
<evidence type="ECO:0000313" key="2">
    <source>
        <dbReference type="Proteomes" id="UP001139289"/>
    </source>
</evidence>
<dbReference type="EMBL" id="JAGTTM010000001">
    <property type="protein sequence ID" value="MCC2028418.1"/>
    <property type="molecule type" value="Genomic_DNA"/>
</dbReference>
<evidence type="ECO:0000313" key="1">
    <source>
        <dbReference type="EMBL" id="MCC2028418.1"/>
    </source>
</evidence>
<proteinExistence type="predicted"/>
<dbReference type="Pfam" id="PF19952">
    <property type="entry name" value="DUF6414"/>
    <property type="match status" value="1"/>
</dbReference>
<protein>
    <submittedName>
        <fullName evidence="1">Uncharacterized protein</fullName>
    </submittedName>
</protein>
<gene>
    <name evidence="1" type="ORF">KEC56_02570</name>
</gene>
<comment type="caution">
    <text evidence="1">The sequence shown here is derived from an EMBL/GenBank/DDBJ whole genome shotgun (WGS) entry which is preliminary data.</text>
</comment>
<dbReference type="Proteomes" id="UP001139289">
    <property type="component" value="Unassembled WGS sequence"/>
</dbReference>
<dbReference type="InterPro" id="IPR045633">
    <property type="entry name" value="DUF6414"/>
</dbReference>
<accession>A0A9X1LML7</accession>
<dbReference type="RefSeq" id="WP_227529684.1">
    <property type="nucleotide sequence ID" value="NZ_JAGTTM010000001.1"/>
</dbReference>